<dbReference type="EMBL" id="JARJFB010000057">
    <property type="protein sequence ID" value="MEA0970889.1"/>
    <property type="molecule type" value="Genomic_DNA"/>
</dbReference>
<name>A0ABU5NCI3_9RICK</name>
<evidence type="ECO:0000313" key="2">
    <source>
        <dbReference type="Proteomes" id="UP001291687"/>
    </source>
</evidence>
<protein>
    <recommendedName>
        <fullName evidence="3">Flagellar hook-length control protein FliK</fullName>
    </recommendedName>
</protein>
<reference evidence="1 2" key="1">
    <citation type="submission" date="2023-03" db="EMBL/GenBank/DDBJ databases">
        <title>Host association and intracellularity evolved multiple times independently in the Rickettsiales.</title>
        <authorList>
            <person name="Castelli M."/>
            <person name="Nardi T."/>
            <person name="Gammuto L."/>
            <person name="Bellinzona G."/>
            <person name="Sabaneyeva E."/>
            <person name="Potekhin A."/>
            <person name="Serra V."/>
            <person name="Petroni G."/>
            <person name="Sassera D."/>
        </authorList>
    </citation>
    <scope>NUCLEOTIDE SEQUENCE [LARGE SCALE GENOMIC DNA]</scope>
    <source>
        <strain evidence="1 2">Sr 2-6</strain>
    </source>
</reference>
<evidence type="ECO:0000313" key="1">
    <source>
        <dbReference type="EMBL" id="MEA0970889.1"/>
    </source>
</evidence>
<organism evidence="1 2">
    <name type="scientific">Candidatus Megaera venefica</name>
    <dbReference type="NCBI Taxonomy" id="2055910"/>
    <lineage>
        <taxon>Bacteria</taxon>
        <taxon>Pseudomonadati</taxon>
        <taxon>Pseudomonadota</taxon>
        <taxon>Alphaproteobacteria</taxon>
        <taxon>Rickettsiales</taxon>
        <taxon>Rickettsiaceae</taxon>
        <taxon>Candidatus Megaera</taxon>
    </lineage>
</organism>
<comment type="caution">
    <text evidence="1">The sequence shown here is derived from an EMBL/GenBank/DDBJ whole genome shotgun (WGS) entry which is preliminary data.</text>
</comment>
<evidence type="ECO:0008006" key="3">
    <source>
        <dbReference type="Google" id="ProtNLM"/>
    </source>
</evidence>
<sequence length="534" mass="58787">MQPKIVKIEILGQLQSGSTVKGLVVETNIKGEVIFDTAYGKFSAPNKHDLVSGDSVSLKLLNVRGEASGNILSINNKKIDSDELLKLEPVRLTQTLQNKISDTQLVNESHVTIKNVGNMPKVISGLVSYLNLTGMDKSSSLFKVISHAAGQDNPKLPIAANVVFSNQASTAAFTFNGIVSGNGKEGEQLIRTAFGIIAAQGTKMPVGQKLVLEMTSLNNQPLGKDVTKAVADFVFKVSNFDSSVKKFAALFANNPVTTEKTTESQNLQSVPTKAISLMSNTQLSGQKTETVELPLVADQKNNNQISSDNKETKLLQTPNTFNTNQLFENSSKLLAPFAKLEKRSVDNSKTKLSEEAEHDSAAIDRSLTGSLAKLKQTSMGQQSSTARSLNSIISLFADNDEIKKLATEYQNIKELLTPFVQDENDNFKWHSVLIPFHNGQRVIEQEVKIDRSREHYLRFIFNVDFEENSMQIDGLIHFENNNKTPKTFDMTLRSKNKLDPGLSKRIADIYGLNQSMTGVRGALLIEGFDRFVEA</sequence>
<dbReference type="Proteomes" id="UP001291687">
    <property type="component" value="Unassembled WGS sequence"/>
</dbReference>
<keyword evidence="2" id="KW-1185">Reference proteome</keyword>
<gene>
    <name evidence="1" type="ORF">Megvenef_00858</name>
</gene>
<accession>A0ABU5NCI3</accession>
<proteinExistence type="predicted"/>